<reference evidence="3 4" key="1">
    <citation type="submission" date="2014-02" db="EMBL/GenBank/DDBJ databases">
        <title>Vibrio fortis Dalian14 Genome Sequencing.</title>
        <authorList>
            <person name="Wang Y."/>
            <person name="Song L."/>
            <person name="Liu G."/>
            <person name="Ding J."/>
        </authorList>
    </citation>
    <scope>NUCLEOTIDE SEQUENCE [LARGE SCALE GENOMIC DNA]</scope>
    <source>
        <strain evidence="3 4">Dalian14</strain>
    </source>
</reference>
<comment type="similarity">
    <text evidence="1 2">Belongs to the arylamine N-acetyltransferase family.</text>
</comment>
<keyword evidence="4" id="KW-1185">Reference proteome</keyword>
<organism evidence="3 4">
    <name type="scientific">Vibrio fortis</name>
    <dbReference type="NCBI Taxonomy" id="212667"/>
    <lineage>
        <taxon>Bacteria</taxon>
        <taxon>Pseudomonadati</taxon>
        <taxon>Pseudomonadota</taxon>
        <taxon>Gammaproteobacteria</taxon>
        <taxon>Vibrionales</taxon>
        <taxon>Vibrionaceae</taxon>
        <taxon>Vibrio</taxon>
    </lineage>
</organism>
<sequence>MNPKMIEQYFQRIGLIHPPEINESTLRLIHHHQHRAIPFENLAILNGESIDITQQAIFEKLVLSERGGYCQELNGLLFNVLSYLGFTIRPLLARVHFGEQPTGHGHRINLVTIDDQQWIVDAGFGTSTPRAPLPLIFNQEIKTDLQTFRFIEDPLVGNMLQTFEEDAWKNMYSLDMNHVVWNDLEYGNHFTSTHPSSLFTQNCVVARPTDEGITTLFNRTLKIRQGGVEQEIELENESDFYHVLKQHFGLEPKISYQAFIPFLDKPEA</sequence>
<keyword evidence="3" id="KW-0808">Transferase</keyword>
<evidence type="ECO:0000256" key="2">
    <source>
        <dbReference type="RuleBase" id="RU003452"/>
    </source>
</evidence>
<dbReference type="PRINTS" id="PR01543">
    <property type="entry name" value="ANATRNSFRASE"/>
</dbReference>
<gene>
    <name evidence="3" type="ORF">VFDL14_13735</name>
</gene>
<accession>A0A066UTN9</accession>
<dbReference type="Proteomes" id="UP000027219">
    <property type="component" value="Unassembled WGS sequence"/>
</dbReference>
<dbReference type="STRING" id="212667.VFDL14_13735"/>
<dbReference type="Gene3D" id="2.40.128.150">
    <property type="entry name" value="Cysteine proteinases"/>
    <property type="match status" value="1"/>
</dbReference>
<evidence type="ECO:0000313" key="4">
    <source>
        <dbReference type="Proteomes" id="UP000027219"/>
    </source>
</evidence>
<dbReference type="PANTHER" id="PTHR11786:SF0">
    <property type="entry name" value="ARYLAMINE N-ACETYLTRANSFERASE 4-RELATED"/>
    <property type="match status" value="1"/>
</dbReference>
<dbReference type="InterPro" id="IPR038765">
    <property type="entry name" value="Papain-like_cys_pep_sf"/>
</dbReference>
<dbReference type="SUPFAM" id="SSF54001">
    <property type="entry name" value="Cysteine proteinases"/>
    <property type="match status" value="1"/>
</dbReference>
<proteinExistence type="inferred from homology"/>
<evidence type="ECO:0000256" key="1">
    <source>
        <dbReference type="ARBA" id="ARBA00006547"/>
    </source>
</evidence>
<protein>
    <submittedName>
        <fullName evidence="3">N-hydroxyarylamine O-acetyltransferase</fullName>
    </submittedName>
</protein>
<dbReference type="AlphaFoldDB" id="A0A066UTN9"/>
<dbReference type="RefSeq" id="WP_032550178.1">
    <property type="nucleotide sequence ID" value="NZ_JFFR01000009.1"/>
</dbReference>
<dbReference type="OrthoDB" id="7181050at2"/>
<dbReference type="GO" id="GO:0016407">
    <property type="term" value="F:acetyltransferase activity"/>
    <property type="evidence" value="ECO:0007669"/>
    <property type="project" value="InterPro"/>
</dbReference>
<evidence type="ECO:0000313" key="3">
    <source>
        <dbReference type="EMBL" id="KDN29247.1"/>
    </source>
</evidence>
<comment type="caution">
    <text evidence="3">The sequence shown here is derived from an EMBL/GenBank/DDBJ whole genome shotgun (WGS) entry which is preliminary data.</text>
</comment>
<dbReference type="EMBL" id="JFFR01000009">
    <property type="protein sequence ID" value="KDN29247.1"/>
    <property type="molecule type" value="Genomic_DNA"/>
</dbReference>
<dbReference type="InterPro" id="IPR001447">
    <property type="entry name" value="Arylamine_N-AcTrfase"/>
</dbReference>
<dbReference type="Gene3D" id="3.30.2140.10">
    <property type="entry name" value="Arylamine N-acetyltransferase"/>
    <property type="match status" value="1"/>
</dbReference>
<dbReference type="Pfam" id="PF00797">
    <property type="entry name" value="Acetyltransf_2"/>
    <property type="match status" value="1"/>
</dbReference>
<name>A0A066UTN9_9VIBR</name>
<dbReference type="PANTHER" id="PTHR11786">
    <property type="entry name" value="N-HYDROXYARYLAMINE O-ACETYLTRANSFERASE"/>
    <property type="match status" value="1"/>
</dbReference>